<name>A0A1B0A3A9_GLOPL</name>
<evidence type="ECO:0000313" key="1">
    <source>
        <dbReference type="EnsemblMetazoa" id="GPAI033165-PA"/>
    </source>
</evidence>
<reference evidence="1" key="2">
    <citation type="submission" date="2020-05" db="UniProtKB">
        <authorList>
            <consortium name="EnsemblMetazoa"/>
        </authorList>
    </citation>
    <scope>IDENTIFICATION</scope>
    <source>
        <strain evidence="1">IAEA</strain>
    </source>
</reference>
<keyword evidence="2" id="KW-1185">Reference proteome</keyword>
<dbReference type="Proteomes" id="UP000092445">
    <property type="component" value="Unassembled WGS sequence"/>
</dbReference>
<organism evidence="1 2">
    <name type="scientific">Glossina pallidipes</name>
    <name type="common">Tsetse fly</name>
    <dbReference type="NCBI Taxonomy" id="7398"/>
    <lineage>
        <taxon>Eukaryota</taxon>
        <taxon>Metazoa</taxon>
        <taxon>Ecdysozoa</taxon>
        <taxon>Arthropoda</taxon>
        <taxon>Hexapoda</taxon>
        <taxon>Insecta</taxon>
        <taxon>Pterygota</taxon>
        <taxon>Neoptera</taxon>
        <taxon>Endopterygota</taxon>
        <taxon>Diptera</taxon>
        <taxon>Brachycera</taxon>
        <taxon>Muscomorpha</taxon>
        <taxon>Hippoboscoidea</taxon>
        <taxon>Glossinidae</taxon>
        <taxon>Glossina</taxon>
    </lineage>
</organism>
<dbReference type="AlphaFoldDB" id="A0A1B0A3A9"/>
<accession>A0A1B0A3A9</accession>
<dbReference type="VEuPathDB" id="VectorBase:GPAI033165"/>
<dbReference type="EnsemblMetazoa" id="GPAI033165-RA">
    <property type="protein sequence ID" value="GPAI033165-PA"/>
    <property type="gene ID" value="GPAI033165"/>
</dbReference>
<reference evidence="2" key="1">
    <citation type="submission" date="2014-03" db="EMBL/GenBank/DDBJ databases">
        <authorList>
            <person name="Aksoy S."/>
            <person name="Warren W."/>
            <person name="Wilson R.K."/>
        </authorList>
    </citation>
    <scope>NUCLEOTIDE SEQUENCE [LARGE SCALE GENOMIC DNA]</scope>
    <source>
        <strain evidence="2">IAEA</strain>
    </source>
</reference>
<proteinExistence type="predicted"/>
<sequence length="107" mass="12391">MAEAGRENLNYDFIHPFDLLWENNSVKLLLKSTIALCVPKSCHICMQVFKENSGYTLRWEFEASVTYIDPPVGQPFKCYSYDTLPTQWNIKMLHLIGFSERSVLNAL</sequence>
<protein>
    <submittedName>
        <fullName evidence="1">Uncharacterized protein</fullName>
    </submittedName>
</protein>
<evidence type="ECO:0000313" key="2">
    <source>
        <dbReference type="Proteomes" id="UP000092445"/>
    </source>
</evidence>